<feature type="domain" description="EF-hand" evidence="4">
    <location>
        <begin position="449"/>
        <end position="484"/>
    </location>
</feature>
<dbReference type="PROSITE" id="PS51635">
    <property type="entry name" value="PNPLA"/>
    <property type="match status" value="1"/>
</dbReference>
<dbReference type="OrthoDB" id="412240at2759"/>
<evidence type="ECO:0000313" key="7">
    <source>
        <dbReference type="Proteomes" id="UP000887568"/>
    </source>
</evidence>
<accession>A0A914BLJ5</accession>
<evidence type="ECO:0008006" key="8">
    <source>
        <dbReference type="Google" id="ProtNLM"/>
    </source>
</evidence>
<keyword evidence="3" id="KW-0442">Lipid degradation</keyword>
<feature type="short sequence motif" description="GXGXXG" evidence="3">
    <location>
        <begin position="116"/>
        <end position="121"/>
    </location>
</feature>
<dbReference type="SUPFAM" id="SSF52151">
    <property type="entry name" value="FabD/lysophospholipase-like"/>
    <property type="match status" value="1"/>
</dbReference>
<sequence length="576" mass="65471">MYKTFSINAYKNLCTQFPNTFHVFYTEQNTHNKITLSDRSRFTHANYTVAISAGAKRHSSVQRQGDMSTLGVKSPTRLKSPVAYSSVAASSELLTVRQKDEFVGYDFCFDTIVFEGGGNKGLAATGTIRVLEELGYWGNIKRFAGASAGSMVAALASVGYNSYDIETFLRGDITKVFLDARFGKLSFLPNMLMSYGLHPGKKISDWFGEQLKAKTDKPDLTFKELYQLNKTELCITVTNMNTMDCTYCHVKTTPDLPIRKAVRMSGCIPGFFCPVEVKSGKTKDYYVDGGLLCNYPIHCYDGWYLSMKPDASFLKRLQPFEQLPKLWDPNKRFSPKNENTLGILLYANDEREIMKDDLMKRFEKHITSSEKPDFPNTHLAKARKEAMEGIQKKRTEHQTLMTSFSKFLKVLRDSDIDHSGTISEQEFEMAMNKPNSELTIEDKKQLFGQDFSDAKAFFKRLDTSKDGELTVQELMAFGESKGLEIMDHFRGYSRQEITGLGSYFGSILETLLLNMKRVFVQGSDVHRTIGINTGYLDTLDFKMEEQDQNYMVQQGKLGCIAFLRELIAEKKMVRKT</sequence>
<dbReference type="PROSITE" id="PS50222">
    <property type="entry name" value="EF_HAND_2"/>
    <property type="match status" value="2"/>
</dbReference>
<dbReference type="InterPro" id="IPR052580">
    <property type="entry name" value="Lipid_Hydrolase"/>
</dbReference>
<dbReference type="InterPro" id="IPR002048">
    <property type="entry name" value="EF_hand_dom"/>
</dbReference>
<evidence type="ECO:0000256" key="1">
    <source>
        <dbReference type="ARBA" id="ARBA00022837"/>
    </source>
</evidence>
<dbReference type="PROSITE" id="PS00018">
    <property type="entry name" value="EF_HAND_1"/>
    <property type="match status" value="2"/>
</dbReference>
<dbReference type="InterPro" id="IPR016035">
    <property type="entry name" value="Acyl_Trfase/lysoPLipase"/>
</dbReference>
<feature type="short sequence motif" description="GXSXG" evidence="3">
    <location>
        <begin position="145"/>
        <end position="149"/>
    </location>
</feature>
<feature type="domain" description="PNPLA" evidence="5">
    <location>
        <begin position="112"/>
        <end position="301"/>
    </location>
</feature>
<evidence type="ECO:0000256" key="3">
    <source>
        <dbReference type="PROSITE-ProRule" id="PRU01161"/>
    </source>
</evidence>
<protein>
    <recommendedName>
        <fullName evidence="8">Calmodulin</fullName>
    </recommendedName>
</protein>
<feature type="short sequence motif" description="DGA/G" evidence="3">
    <location>
        <begin position="288"/>
        <end position="290"/>
    </location>
</feature>
<keyword evidence="2 3" id="KW-0443">Lipid metabolism</keyword>
<proteinExistence type="predicted"/>
<dbReference type="AlphaFoldDB" id="A0A914BLJ5"/>
<evidence type="ECO:0000259" key="4">
    <source>
        <dbReference type="PROSITE" id="PS50222"/>
    </source>
</evidence>
<keyword evidence="7" id="KW-1185">Reference proteome</keyword>
<dbReference type="InterPro" id="IPR011992">
    <property type="entry name" value="EF-hand-dom_pair"/>
</dbReference>
<dbReference type="Proteomes" id="UP000887568">
    <property type="component" value="Unplaced"/>
</dbReference>
<dbReference type="Pfam" id="PF13202">
    <property type="entry name" value="EF-hand_5"/>
    <property type="match status" value="1"/>
</dbReference>
<keyword evidence="1" id="KW-0106">Calcium</keyword>
<dbReference type="EnsemblMetazoa" id="XM_038221051.1">
    <property type="protein sequence ID" value="XP_038076979.1"/>
    <property type="gene ID" value="LOC119744869"/>
</dbReference>
<dbReference type="GO" id="GO:0005509">
    <property type="term" value="F:calcium ion binding"/>
    <property type="evidence" value="ECO:0007669"/>
    <property type="project" value="InterPro"/>
</dbReference>
<evidence type="ECO:0000256" key="2">
    <source>
        <dbReference type="ARBA" id="ARBA00023098"/>
    </source>
</evidence>
<dbReference type="Gene3D" id="1.10.238.10">
    <property type="entry name" value="EF-hand"/>
    <property type="match status" value="1"/>
</dbReference>
<dbReference type="PANTHER" id="PTHR46394">
    <property type="entry name" value="ANNEXIN"/>
    <property type="match status" value="1"/>
</dbReference>
<dbReference type="GO" id="GO:0016042">
    <property type="term" value="P:lipid catabolic process"/>
    <property type="evidence" value="ECO:0007669"/>
    <property type="project" value="UniProtKB-UniRule"/>
</dbReference>
<dbReference type="GO" id="GO:0016787">
    <property type="term" value="F:hydrolase activity"/>
    <property type="evidence" value="ECO:0007669"/>
    <property type="project" value="UniProtKB-UniRule"/>
</dbReference>
<feature type="active site" description="Nucleophile" evidence="3">
    <location>
        <position position="147"/>
    </location>
</feature>
<dbReference type="CDD" id="cd00051">
    <property type="entry name" value="EFh"/>
    <property type="match status" value="1"/>
</dbReference>
<feature type="domain" description="EF-hand" evidence="4">
    <location>
        <begin position="402"/>
        <end position="437"/>
    </location>
</feature>
<feature type="active site" description="Proton acceptor" evidence="3">
    <location>
        <position position="288"/>
    </location>
</feature>
<dbReference type="GeneID" id="119744869"/>
<reference evidence="6" key="1">
    <citation type="submission" date="2022-11" db="UniProtKB">
        <authorList>
            <consortium name="EnsemblMetazoa"/>
        </authorList>
    </citation>
    <scope>IDENTIFICATION</scope>
</reference>
<dbReference type="InterPro" id="IPR018247">
    <property type="entry name" value="EF_Hand_1_Ca_BS"/>
</dbReference>
<evidence type="ECO:0000313" key="6">
    <source>
        <dbReference type="EnsemblMetazoa" id="XP_038076979.1"/>
    </source>
</evidence>
<dbReference type="PANTHER" id="PTHR46394:SF1">
    <property type="entry name" value="PNPLA DOMAIN-CONTAINING PROTEIN"/>
    <property type="match status" value="1"/>
</dbReference>
<dbReference type="RefSeq" id="XP_038076979.1">
    <property type="nucleotide sequence ID" value="XM_038221051.1"/>
</dbReference>
<dbReference type="SMART" id="SM00054">
    <property type="entry name" value="EFh"/>
    <property type="match status" value="2"/>
</dbReference>
<dbReference type="SUPFAM" id="SSF47473">
    <property type="entry name" value="EF-hand"/>
    <property type="match status" value="1"/>
</dbReference>
<dbReference type="InterPro" id="IPR002641">
    <property type="entry name" value="PNPLA_dom"/>
</dbReference>
<dbReference type="Gene3D" id="3.40.1090.10">
    <property type="entry name" value="Cytosolic phospholipase A2 catalytic domain"/>
    <property type="match status" value="2"/>
</dbReference>
<dbReference type="CDD" id="cd07207">
    <property type="entry name" value="Pat_ExoU_VipD_like"/>
    <property type="match status" value="1"/>
</dbReference>
<dbReference type="Pfam" id="PF01734">
    <property type="entry name" value="Patatin"/>
    <property type="match status" value="1"/>
</dbReference>
<keyword evidence="3" id="KW-0378">Hydrolase</keyword>
<evidence type="ECO:0000259" key="5">
    <source>
        <dbReference type="PROSITE" id="PS51635"/>
    </source>
</evidence>
<name>A0A914BLJ5_PATMI</name>
<organism evidence="6 7">
    <name type="scientific">Patiria miniata</name>
    <name type="common">Bat star</name>
    <name type="synonym">Asterina miniata</name>
    <dbReference type="NCBI Taxonomy" id="46514"/>
    <lineage>
        <taxon>Eukaryota</taxon>
        <taxon>Metazoa</taxon>
        <taxon>Echinodermata</taxon>
        <taxon>Eleutherozoa</taxon>
        <taxon>Asterozoa</taxon>
        <taxon>Asteroidea</taxon>
        <taxon>Valvatacea</taxon>
        <taxon>Valvatida</taxon>
        <taxon>Asterinidae</taxon>
        <taxon>Patiria</taxon>
    </lineage>
</organism>